<evidence type="ECO:0000313" key="2">
    <source>
        <dbReference type="Proteomes" id="UP001060085"/>
    </source>
</evidence>
<dbReference type="EMBL" id="CM044701">
    <property type="protein sequence ID" value="KAI5682291.1"/>
    <property type="molecule type" value="Genomic_DNA"/>
</dbReference>
<protein>
    <submittedName>
        <fullName evidence="1">Uncharacterized protein</fullName>
    </submittedName>
</protein>
<name>A0ACC0CBJ1_CATRO</name>
<gene>
    <name evidence="1" type="ORF">M9H77_03519</name>
</gene>
<sequence length="126" mass="14624">MDVRASTPFLWAFEEREKLLEFYEKVSGAKMHDSFIRPGGVAKDLPLGLCRGIDSSTQQFTSRIDELEEMSIGNQVQEYDRIYEKQHLTMFMTNRIQTYQSVPEEIAMIVTKDKALKARLVWKQTG</sequence>
<comment type="caution">
    <text evidence="1">The sequence shown here is derived from an EMBL/GenBank/DDBJ whole genome shotgun (WGS) entry which is preliminary data.</text>
</comment>
<reference evidence="2" key="1">
    <citation type="journal article" date="2023" name="Nat. Plants">
        <title>Single-cell RNA sequencing provides a high-resolution roadmap for understanding the multicellular compartmentation of specialized metabolism.</title>
        <authorList>
            <person name="Sun S."/>
            <person name="Shen X."/>
            <person name="Li Y."/>
            <person name="Li Y."/>
            <person name="Wang S."/>
            <person name="Li R."/>
            <person name="Zhang H."/>
            <person name="Shen G."/>
            <person name="Guo B."/>
            <person name="Wei J."/>
            <person name="Xu J."/>
            <person name="St-Pierre B."/>
            <person name="Chen S."/>
            <person name="Sun C."/>
        </authorList>
    </citation>
    <scope>NUCLEOTIDE SEQUENCE [LARGE SCALE GENOMIC DNA]</scope>
</reference>
<dbReference type="Proteomes" id="UP001060085">
    <property type="component" value="Linkage Group LG01"/>
</dbReference>
<organism evidence="1 2">
    <name type="scientific">Catharanthus roseus</name>
    <name type="common">Madagascar periwinkle</name>
    <name type="synonym">Vinca rosea</name>
    <dbReference type="NCBI Taxonomy" id="4058"/>
    <lineage>
        <taxon>Eukaryota</taxon>
        <taxon>Viridiplantae</taxon>
        <taxon>Streptophyta</taxon>
        <taxon>Embryophyta</taxon>
        <taxon>Tracheophyta</taxon>
        <taxon>Spermatophyta</taxon>
        <taxon>Magnoliopsida</taxon>
        <taxon>eudicotyledons</taxon>
        <taxon>Gunneridae</taxon>
        <taxon>Pentapetalae</taxon>
        <taxon>asterids</taxon>
        <taxon>lamiids</taxon>
        <taxon>Gentianales</taxon>
        <taxon>Apocynaceae</taxon>
        <taxon>Rauvolfioideae</taxon>
        <taxon>Vinceae</taxon>
        <taxon>Catharanthinae</taxon>
        <taxon>Catharanthus</taxon>
    </lineage>
</organism>
<keyword evidence="2" id="KW-1185">Reference proteome</keyword>
<proteinExistence type="predicted"/>
<evidence type="ECO:0000313" key="1">
    <source>
        <dbReference type="EMBL" id="KAI5682291.1"/>
    </source>
</evidence>
<accession>A0ACC0CBJ1</accession>